<dbReference type="PATRIC" id="fig|1333534.5.peg.3808"/>
<dbReference type="OrthoDB" id="2973316at2"/>
<dbReference type="EMBL" id="CP011114">
    <property type="protein sequence ID" value="AKG36091.1"/>
    <property type="molecule type" value="Genomic_DNA"/>
</dbReference>
<dbReference type="RefSeq" id="WP_025698490.1">
    <property type="nucleotide sequence ID" value="NZ_ASQQ01000601.1"/>
</dbReference>
<dbReference type="Proteomes" id="UP000034189">
    <property type="component" value="Chromosome"/>
</dbReference>
<evidence type="ECO:0000313" key="2">
    <source>
        <dbReference type="Proteomes" id="UP000034189"/>
    </source>
</evidence>
<evidence type="ECO:0000313" key="1">
    <source>
        <dbReference type="EMBL" id="AKG36091.1"/>
    </source>
</evidence>
<proteinExistence type="predicted"/>
<reference evidence="1 2" key="2">
    <citation type="journal article" date="2016" name="Genome Announc.">
        <title>Genome Sequence of a Gram-Positive Diazotroph, Paenibacillus durus Type Strain ATCC 35681.</title>
        <authorList>
            <person name="Halim M.A."/>
            <person name="Rahman A.Y."/>
            <person name="Sim K.S."/>
            <person name="Yam H.C."/>
            <person name="Rahim A.A."/>
            <person name="Ghazali A.H."/>
            <person name="Najimudin N."/>
        </authorList>
    </citation>
    <scope>NUCLEOTIDE SEQUENCE [LARGE SCALE GENOMIC DNA]</scope>
    <source>
        <strain evidence="1 2">ATCC 35681</strain>
    </source>
</reference>
<organism evidence="1 2">
    <name type="scientific">Paenibacillus durus ATCC 35681</name>
    <dbReference type="NCBI Taxonomy" id="1333534"/>
    <lineage>
        <taxon>Bacteria</taxon>
        <taxon>Bacillati</taxon>
        <taxon>Bacillota</taxon>
        <taxon>Bacilli</taxon>
        <taxon>Bacillales</taxon>
        <taxon>Paenibacillaceae</taxon>
        <taxon>Paenibacillus</taxon>
    </lineage>
</organism>
<dbReference type="AlphaFoldDB" id="A0A0F7CJE7"/>
<protein>
    <submittedName>
        <fullName evidence="1">Uncharacterized protein</fullName>
    </submittedName>
</protein>
<dbReference type="HOGENOM" id="CLU_1128197_0_0_9"/>
<sequence length="246" mass="27253">MDIQINGQKFEDLIARHGRDVLWQESIRCSCINLDSGQPRYGCPICGGTGFVYEPVKTCRALVQSVTTSKDYLAYAGMFEVGDALMSIPANMFLRTPEGSFDRSGREPVPMFNIGAGDVVTLIDDEVKTSEVIMKDTELHGRPADTLLNPKVTKVLSVRMHDPDSATTTLYAAGDDYEVDGATIVWTGNQPTPGAQYSVIYMHRPVYTVYAVLPRPRHQNNQDLPRTVLLRYYPGGVLREHGVHTG</sequence>
<reference evidence="1 2" key="1">
    <citation type="submission" date="2015-03" db="EMBL/GenBank/DDBJ databases">
        <authorList>
            <person name="Abdul Halim M."/>
        </authorList>
    </citation>
    <scope>NUCLEOTIDE SEQUENCE [LARGE SCALE GENOMIC DNA]</scope>
    <source>
        <strain evidence="1 2">ATCC 35681</strain>
    </source>
</reference>
<accession>A0A0F7CJE7</accession>
<gene>
    <name evidence="1" type="ORF">VK70_17275</name>
</gene>
<name>A0A0F7CJE7_PAEDU</name>